<evidence type="ECO:0000256" key="5">
    <source>
        <dbReference type="ARBA" id="ARBA00029535"/>
    </source>
</evidence>
<dbReference type="Gene3D" id="2.130.10.10">
    <property type="entry name" value="YVTN repeat-like/Quinoprotein amine dehydrogenase"/>
    <property type="match status" value="1"/>
</dbReference>
<feature type="domain" description="ELP1 N-terminal second beta-propeller" evidence="9">
    <location>
        <begin position="412"/>
        <end position="667"/>
    </location>
</feature>
<organism evidence="13">
    <name type="scientific">Blastobotrys adeninivorans</name>
    <name type="common">Yeast</name>
    <name type="synonym">Arxula adeninivorans</name>
    <dbReference type="NCBI Taxonomy" id="409370"/>
    <lineage>
        <taxon>Eukaryota</taxon>
        <taxon>Fungi</taxon>
        <taxon>Dikarya</taxon>
        <taxon>Ascomycota</taxon>
        <taxon>Saccharomycotina</taxon>
        <taxon>Dipodascomycetes</taxon>
        <taxon>Dipodascales</taxon>
        <taxon>Trichomonascaceae</taxon>
        <taxon>Blastobotrys</taxon>
    </lineage>
</organism>
<evidence type="ECO:0000259" key="8">
    <source>
        <dbReference type="Pfam" id="PF04762"/>
    </source>
</evidence>
<keyword evidence="4" id="KW-0819">tRNA processing</keyword>
<comment type="function">
    <text evidence="6">Component of the elongator complex which is required for multiple tRNA modifications, including mcm5U (5-methoxycarbonylmethyl uridine), mcm5s2U (5-methoxycarbonylmethyl-2-thiouridine), and ncm5U (5-carbamoylmethyl uridine). The elongator complex catalyzes formation of carboxymethyluridine in the wobble base at position 34 in tRNAs.</text>
</comment>
<evidence type="ECO:0000256" key="1">
    <source>
        <dbReference type="ARBA" id="ARBA00005043"/>
    </source>
</evidence>
<dbReference type="InterPro" id="IPR015943">
    <property type="entry name" value="WD40/YVTN_repeat-like_dom_sf"/>
</dbReference>
<feature type="region of interest" description="Disordered" evidence="7">
    <location>
        <begin position="1155"/>
        <end position="1186"/>
    </location>
</feature>
<name>A0A060SX97_BLAAD</name>
<feature type="domain" description="ELP1 TPR" evidence="10">
    <location>
        <begin position="904"/>
        <end position="1067"/>
    </location>
</feature>
<evidence type="ECO:0000256" key="6">
    <source>
        <dbReference type="PIRNR" id="PIRNR017233"/>
    </source>
</evidence>
<sequence>MRNLLTAHRGVANVCSREAPDLPLSAVAFDPAFDKLVCAFGPGDLPCVEIQQLFKNGKSETFAFWDLPGDEACKVCDLKYFAETNSAVVVLSNGDIVNVVGADDSIPGSEPTIEIVGSIDGGIHDAKWSPDEEILALATPKSMILLSKVFDPIEEMEIDVKDLSMSKHVSVGWGKKETQFQGKGAKAKALRDPTVPVKVDQGTVCPGDDGKRTISWRGDGEYVAVSCTDIIPDESQESTLTRRTIRVYSRSGELNSVSEPVDTMEHQVAWRPSGNVIASIQRDPSRADAKGPDLIFFERNGLRRYEFSLRIGYDTPVLDLAWNLDSEVLAVHLPDRIQLWTTKNYHWYLKQEIVPRKKGSVPNRIMWHPEKPLSLLICYQNGPETHLETHQLLWSTISGSTYRPNDFGITTVVDGSLIKVTPLAIANTPPPMSYTQFEAECTPIHVAVSKTGRRFGLLLSDKVGIAEWDTERLAKKRRPADPSVVSTIDITDLSIVPKQIAFVGDDVAAVTGDCVDGSSAVFLLSVDTKQVLASHAFTPEVFVIRSRVDFEALLVETIDGTVHSISSPFDQVEQLVTIPQRCETICGTPEGMVFGLSGNGKLYANTKLLSPSVTSLMLTESHAIVTTAQHYLKFCHIMPSAEEITIPADDSVNDERCRAIERGSLLVAVVPSKTCLTLQAPRGNLETVFPRIMVLTEVRKHISNLEYRAAFALCRAHRIDLNILHDYAHSLFKENTALFLDQLKTTEYIDLFLSGLKNEDVSETMYKQTLQESEDPSSQEKMTSDVIKNKVNIVCDLILKVLNTDKYKKAGYLQSILTAFACKDPADLESALEFVSALRSKNISDAEGAIQHLCFLQDVELLYNTALGLYDLDLTLLVAQQSQKDPKEYLPFLQELQKQGLLRRKFSIDTHLKKYSKALGHLAEMEGEDSFQEALEYIKDHQLYKDALRIYRYSPEKQKAILHIQAPYLQGKRLYSEAALVYEFLGENDDALDAYQLAGDWRQALALVHLPEFDQERRDDVTQHLADLTLEWRQYKDSAIINLEYLKDIAQAVRCYCKGYLFDDAIRTCTLHKLPELLENEVDPILLESFSTISELLADCKGQVESQVKRIRELREKKTQDPLAFYGGPDASDAPDNVSLAPTETSTAPSFFTRYTGKTGGTAKTGASRKTAKNRRREERKRARGKKGSIYEEEYLINSMSRLVERLDTTEPDAVSLIEGLLKRNMRDHAYQIHREYVLIRQRLSEVVGEVFTVSDQDRERYDDDGNIYYVDPPKVPEIKPFPRKESLDY</sequence>
<evidence type="ECO:0000259" key="11">
    <source>
        <dbReference type="Pfam" id="PF23925"/>
    </source>
</evidence>
<dbReference type="GO" id="GO:0002926">
    <property type="term" value="P:tRNA wobble base 5-methoxycarbonylmethyl-2-thiouridinylation"/>
    <property type="evidence" value="ECO:0007669"/>
    <property type="project" value="TreeGrafter"/>
</dbReference>
<dbReference type="PhylomeDB" id="A0A060SX97"/>
<dbReference type="InterPro" id="IPR056166">
    <property type="entry name" value="TPR_ELP1"/>
</dbReference>
<dbReference type="InterPro" id="IPR006849">
    <property type="entry name" value="Elp1"/>
</dbReference>
<evidence type="ECO:0000259" key="12">
    <source>
        <dbReference type="Pfam" id="PF23936"/>
    </source>
</evidence>
<comment type="similarity">
    <text evidence="2 6">Belongs to the ELP1/IKA1 family.</text>
</comment>
<dbReference type="InterPro" id="IPR056165">
    <property type="entry name" value="Beta-prop_ELP1_2nd"/>
</dbReference>
<dbReference type="Pfam" id="PF23797">
    <property type="entry name" value="Beta-prop_ELP1_2nd"/>
    <property type="match status" value="1"/>
</dbReference>
<feature type="domain" description="ELP1 three-helical bundle" evidence="12">
    <location>
        <begin position="1077"/>
        <end position="1246"/>
    </location>
</feature>
<dbReference type="PANTHER" id="PTHR12747">
    <property type="entry name" value="ELONGATOR COMPLEX PROTEIN 1"/>
    <property type="match status" value="1"/>
</dbReference>
<dbReference type="Pfam" id="PF23878">
    <property type="entry name" value="TPR_ELP1"/>
    <property type="match status" value="1"/>
</dbReference>
<protein>
    <recommendedName>
        <fullName evidence="5 6">Elongator complex protein 1</fullName>
    </recommendedName>
</protein>
<dbReference type="GO" id="GO:0005829">
    <property type="term" value="C:cytosol"/>
    <property type="evidence" value="ECO:0007669"/>
    <property type="project" value="TreeGrafter"/>
</dbReference>
<dbReference type="InterPro" id="IPR056167">
    <property type="entry name" value="A-sol_ELP1"/>
</dbReference>
<evidence type="ECO:0000313" key="13">
    <source>
        <dbReference type="EMBL" id="CDP33358.1"/>
    </source>
</evidence>
<keyword evidence="6" id="KW-0539">Nucleus</keyword>
<dbReference type="Pfam" id="PF04762">
    <property type="entry name" value="Beta-prop_ELP1_1st"/>
    <property type="match status" value="1"/>
</dbReference>
<evidence type="ECO:0000256" key="4">
    <source>
        <dbReference type="ARBA" id="ARBA00022694"/>
    </source>
</evidence>
<dbReference type="GO" id="GO:0005634">
    <property type="term" value="C:nucleus"/>
    <property type="evidence" value="ECO:0007669"/>
    <property type="project" value="UniProtKB-SubCell"/>
</dbReference>
<comment type="pathway">
    <text evidence="1">tRNA modification; 5-methoxycarbonylmethyl-2-thiouridine-tRNA biosynthesis.</text>
</comment>
<dbReference type="Pfam" id="PF23925">
    <property type="entry name" value="A-sol_ELP1"/>
    <property type="match status" value="1"/>
</dbReference>
<reference evidence="13" key="2">
    <citation type="submission" date="2014-06" db="EMBL/GenBank/DDBJ databases">
        <title>The complete genome of Blastobotrys (Arxula) adeninivorans LS3 - a yeast of biotechnological interest.</title>
        <authorList>
            <person name="Kunze G."/>
            <person name="Gaillardin C."/>
            <person name="Czernicka M."/>
            <person name="Durrens P."/>
            <person name="Martin T."/>
            <person name="Boer E."/>
            <person name="Gabaldon T."/>
            <person name="Cruz J."/>
            <person name="Talla E."/>
            <person name="Marck C."/>
            <person name="Goffeau A."/>
            <person name="Barbe V."/>
            <person name="Baret P."/>
            <person name="Baronian K."/>
            <person name="Beier S."/>
            <person name="Bleykasten C."/>
            <person name="Bode R."/>
            <person name="Casaregola S."/>
            <person name="Despons L."/>
            <person name="Fairhead C."/>
            <person name="Giersberg M."/>
            <person name="Gierski P."/>
            <person name="Hahnel U."/>
            <person name="Hartmann A."/>
            <person name="Jankowska D."/>
            <person name="Jubin C."/>
            <person name="Jung P."/>
            <person name="Lafontaine I."/>
            <person name="Leh-Louis V."/>
            <person name="Lemaire M."/>
            <person name="Marcet-Houben M."/>
            <person name="Mascher M."/>
            <person name="Morel G."/>
            <person name="Richard G.-F."/>
            <person name="Riechen J."/>
            <person name="Sacerdot C."/>
            <person name="Sarkar A."/>
            <person name="Savel G."/>
            <person name="Schacherer J."/>
            <person name="Sherman D."/>
            <person name="Straub M.-L."/>
            <person name="Stein N."/>
            <person name="Thierry A."/>
            <person name="Trautwein-Schult A."/>
            <person name="Westhof E."/>
            <person name="Worch S."/>
            <person name="Dujon B."/>
            <person name="Souciet J.-L."/>
            <person name="Wincker P."/>
            <person name="Scholz U."/>
            <person name="Neuveglise N."/>
        </authorList>
    </citation>
    <scope>NUCLEOTIDE SEQUENCE</scope>
    <source>
        <strain evidence="13">LS3</strain>
    </source>
</reference>
<feature type="domain" description="ELP1 first N-terminal beta-propeller" evidence="8">
    <location>
        <begin position="1"/>
        <end position="370"/>
    </location>
</feature>
<dbReference type="PIRSF" id="PIRSF017233">
    <property type="entry name" value="IKAP"/>
    <property type="match status" value="1"/>
</dbReference>
<feature type="domain" description="ELP1 alpha-solenoid" evidence="11">
    <location>
        <begin position="691"/>
        <end position="896"/>
    </location>
</feature>
<keyword evidence="3 6" id="KW-0963">Cytoplasm</keyword>
<reference evidence="13" key="1">
    <citation type="submission" date="2014-02" db="EMBL/GenBank/DDBJ databases">
        <authorList>
            <person name="Genoscope - CEA"/>
        </authorList>
    </citation>
    <scope>NUCLEOTIDE SEQUENCE</scope>
    <source>
        <strain evidence="13">LS3</strain>
    </source>
</reference>
<gene>
    <name evidence="13" type="ORF">GNLVRS02_ARAD1A07634g</name>
</gene>
<evidence type="ECO:0000256" key="7">
    <source>
        <dbReference type="SAM" id="MobiDB-lite"/>
    </source>
</evidence>
<dbReference type="InterPro" id="IPR056169">
    <property type="entry name" value="HB_ELP1"/>
</dbReference>
<comment type="subcellular location">
    <subcellularLocation>
        <location evidence="6">Cytoplasm</location>
    </subcellularLocation>
    <subcellularLocation>
        <location evidence="6">Nucleus</location>
    </subcellularLocation>
</comment>
<dbReference type="UniPathway" id="UPA00988"/>
<dbReference type="Pfam" id="PF23936">
    <property type="entry name" value="HB_ELP1"/>
    <property type="match status" value="1"/>
</dbReference>
<evidence type="ECO:0000256" key="3">
    <source>
        <dbReference type="ARBA" id="ARBA00022490"/>
    </source>
</evidence>
<evidence type="ECO:0000259" key="10">
    <source>
        <dbReference type="Pfam" id="PF23878"/>
    </source>
</evidence>
<dbReference type="PANTHER" id="PTHR12747:SF0">
    <property type="entry name" value="ELONGATOR COMPLEX PROTEIN 1"/>
    <property type="match status" value="1"/>
</dbReference>
<dbReference type="SUPFAM" id="SSF82171">
    <property type="entry name" value="DPP6 N-terminal domain-like"/>
    <property type="match status" value="1"/>
</dbReference>
<proteinExistence type="inferred from homology"/>
<dbReference type="SUPFAM" id="SSF69322">
    <property type="entry name" value="Tricorn protease domain 2"/>
    <property type="match status" value="1"/>
</dbReference>
<accession>A0A060SX97</accession>
<dbReference type="InterPro" id="IPR056164">
    <property type="entry name" value="Beta-prop_ELP1_1st"/>
</dbReference>
<evidence type="ECO:0000259" key="9">
    <source>
        <dbReference type="Pfam" id="PF23797"/>
    </source>
</evidence>
<dbReference type="GO" id="GO:0033588">
    <property type="term" value="C:elongator holoenzyme complex"/>
    <property type="evidence" value="ECO:0007669"/>
    <property type="project" value="InterPro"/>
</dbReference>
<dbReference type="EMBL" id="HG937691">
    <property type="protein sequence ID" value="CDP33358.1"/>
    <property type="molecule type" value="Genomic_DNA"/>
</dbReference>
<dbReference type="GO" id="GO:0000049">
    <property type="term" value="F:tRNA binding"/>
    <property type="evidence" value="ECO:0007669"/>
    <property type="project" value="TreeGrafter"/>
</dbReference>
<evidence type="ECO:0000256" key="2">
    <source>
        <dbReference type="ARBA" id="ARBA00006086"/>
    </source>
</evidence>